<dbReference type="GO" id="GO:0001708">
    <property type="term" value="P:cell fate specification"/>
    <property type="evidence" value="ECO:0007669"/>
    <property type="project" value="EnsemblMetazoa"/>
</dbReference>
<dbReference type="AlphaFoldDB" id="B4NK31"/>
<dbReference type="OMA" id="EDYEFEQ"/>
<dbReference type="GO" id="GO:0007423">
    <property type="term" value="P:sensory organ development"/>
    <property type="evidence" value="ECO:0007669"/>
    <property type="project" value="EnsemblMetazoa"/>
</dbReference>
<dbReference type="GO" id="GO:0045746">
    <property type="term" value="P:negative regulation of Notch signaling pathway"/>
    <property type="evidence" value="ECO:0007669"/>
    <property type="project" value="EnsemblMetazoa"/>
</dbReference>
<reference evidence="1 2" key="1">
    <citation type="journal article" date="2007" name="Nature">
        <title>Evolution of genes and genomes on the Drosophila phylogeny.</title>
        <authorList>
            <consortium name="Drosophila 12 Genomes Consortium"/>
            <person name="Clark A.G."/>
            <person name="Eisen M.B."/>
            <person name="Smith D.R."/>
            <person name="Bergman C.M."/>
            <person name="Oliver B."/>
            <person name="Markow T.A."/>
            <person name="Kaufman T.C."/>
            <person name="Kellis M."/>
            <person name="Gelbart W."/>
            <person name="Iyer V.N."/>
            <person name="Pollard D.A."/>
            <person name="Sackton T.B."/>
            <person name="Larracuente A.M."/>
            <person name="Singh N.D."/>
            <person name="Abad J.P."/>
            <person name="Abt D.N."/>
            <person name="Adryan B."/>
            <person name="Aguade M."/>
            <person name="Akashi H."/>
            <person name="Anderson W.W."/>
            <person name="Aquadro C.F."/>
            <person name="Ardell D.H."/>
            <person name="Arguello R."/>
            <person name="Artieri C.G."/>
            <person name="Barbash D.A."/>
            <person name="Barker D."/>
            <person name="Barsanti P."/>
            <person name="Batterham P."/>
            <person name="Batzoglou S."/>
            <person name="Begun D."/>
            <person name="Bhutkar A."/>
            <person name="Blanco E."/>
            <person name="Bosak S.A."/>
            <person name="Bradley R.K."/>
            <person name="Brand A.D."/>
            <person name="Brent M.R."/>
            <person name="Brooks A.N."/>
            <person name="Brown R.H."/>
            <person name="Butlin R.K."/>
            <person name="Caggese C."/>
            <person name="Calvi B.R."/>
            <person name="Bernardo de Carvalho A."/>
            <person name="Caspi A."/>
            <person name="Castrezana S."/>
            <person name="Celniker S.E."/>
            <person name="Chang J.L."/>
            <person name="Chapple C."/>
            <person name="Chatterji S."/>
            <person name="Chinwalla A."/>
            <person name="Civetta A."/>
            <person name="Clifton S.W."/>
            <person name="Comeron J.M."/>
            <person name="Costello J.C."/>
            <person name="Coyne J.A."/>
            <person name="Daub J."/>
            <person name="David R.G."/>
            <person name="Delcher A.L."/>
            <person name="Delehaunty K."/>
            <person name="Do C.B."/>
            <person name="Ebling H."/>
            <person name="Edwards K."/>
            <person name="Eickbush T."/>
            <person name="Evans J.D."/>
            <person name="Filipski A."/>
            <person name="Findeiss S."/>
            <person name="Freyhult E."/>
            <person name="Fulton L."/>
            <person name="Fulton R."/>
            <person name="Garcia A.C."/>
            <person name="Gardiner A."/>
            <person name="Garfield D.A."/>
            <person name="Garvin B.E."/>
            <person name="Gibson G."/>
            <person name="Gilbert D."/>
            <person name="Gnerre S."/>
            <person name="Godfrey J."/>
            <person name="Good R."/>
            <person name="Gotea V."/>
            <person name="Gravely B."/>
            <person name="Greenberg A.J."/>
            <person name="Griffiths-Jones S."/>
            <person name="Gross S."/>
            <person name="Guigo R."/>
            <person name="Gustafson E.A."/>
            <person name="Haerty W."/>
            <person name="Hahn M.W."/>
            <person name="Halligan D.L."/>
            <person name="Halpern A.L."/>
            <person name="Halter G.M."/>
            <person name="Han M.V."/>
            <person name="Heger A."/>
            <person name="Hillier L."/>
            <person name="Hinrichs A.S."/>
            <person name="Holmes I."/>
            <person name="Hoskins R.A."/>
            <person name="Hubisz M.J."/>
            <person name="Hultmark D."/>
            <person name="Huntley M.A."/>
            <person name="Jaffe D.B."/>
            <person name="Jagadeeshan S."/>
            <person name="Jeck W.R."/>
            <person name="Johnson J."/>
            <person name="Jones C.D."/>
            <person name="Jordan W.C."/>
            <person name="Karpen G.H."/>
            <person name="Kataoka E."/>
            <person name="Keightley P.D."/>
            <person name="Kheradpour P."/>
            <person name="Kirkness E.F."/>
            <person name="Koerich L.B."/>
            <person name="Kristiansen K."/>
            <person name="Kudrna D."/>
            <person name="Kulathinal R.J."/>
            <person name="Kumar S."/>
            <person name="Kwok R."/>
            <person name="Lander E."/>
            <person name="Langley C.H."/>
            <person name="Lapoint R."/>
            <person name="Lazzaro B.P."/>
            <person name="Lee S.J."/>
            <person name="Levesque L."/>
            <person name="Li R."/>
            <person name="Lin C.F."/>
            <person name="Lin M.F."/>
            <person name="Lindblad-Toh K."/>
            <person name="Llopart A."/>
            <person name="Long M."/>
            <person name="Low L."/>
            <person name="Lozovsky E."/>
            <person name="Lu J."/>
            <person name="Luo M."/>
            <person name="Machado C.A."/>
            <person name="Makalowski W."/>
            <person name="Marzo M."/>
            <person name="Matsuda M."/>
            <person name="Matzkin L."/>
            <person name="McAllister B."/>
            <person name="McBride C.S."/>
            <person name="McKernan B."/>
            <person name="McKernan K."/>
            <person name="Mendez-Lago M."/>
            <person name="Minx P."/>
            <person name="Mollenhauer M.U."/>
            <person name="Montooth K."/>
            <person name="Mount S.M."/>
            <person name="Mu X."/>
            <person name="Myers E."/>
            <person name="Negre B."/>
            <person name="Newfeld S."/>
            <person name="Nielsen R."/>
            <person name="Noor M.A."/>
            <person name="O'Grady P."/>
            <person name="Pachter L."/>
            <person name="Papaceit M."/>
            <person name="Parisi M.J."/>
            <person name="Parisi M."/>
            <person name="Parts L."/>
            <person name="Pedersen J.S."/>
            <person name="Pesole G."/>
            <person name="Phillippy A.M."/>
            <person name="Ponting C.P."/>
            <person name="Pop M."/>
            <person name="Porcelli D."/>
            <person name="Powell J.R."/>
            <person name="Prohaska S."/>
            <person name="Pruitt K."/>
            <person name="Puig M."/>
            <person name="Quesneville H."/>
            <person name="Ram K.R."/>
            <person name="Rand D."/>
            <person name="Rasmussen M.D."/>
            <person name="Reed L.K."/>
            <person name="Reenan R."/>
            <person name="Reily A."/>
            <person name="Remington K.A."/>
            <person name="Rieger T.T."/>
            <person name="Ritchie M.G."/>
            <person name="Robin C."/>
            <person name="Rogers Y.H."/>
            <person name="Rohde C."/>
            <person name="Rozas J."/>
            <person name="Rubenfield M.J."/>
            <person name="Ruiz A."/>
            <person name="Russo S."/>
            <person name="Salzberg S.L."/>
            <person name="Sanchez-Gracia A."/>
            <person name="Saranga D.J."/>
            <person name="Sato H."/>
            <person name="Schaeffer S.W."/>
            <person name="Schatz M.C."/>
            <person name="Schlenke T."/>
            <person name="Schwartz R."/>
            <person name="Segarra C."/>
            <person name="Singh R.S."/>
            <person name="Sirot L."/>
            <person name="Sirota M."/>
            <person name="Sisneros N.B."/>
            <person name="Smith C.D."/>
            <person name="Smith T.F."/>
            <person name="Spieth J."/>
            <person name="Stage D.E."/>
            <person name="Stark A."/>
            <person name="Stephan W."/>
            <person name="Strausberg R.L."/>
            <person name="Strempel S."/>
            <person name="Sturgill D."/>
            <person name="Sutton G."/>
            <person name="Sutton G.G."/>
            <person name="Tao W."/>
            <person name="Teichmann S."/>
            <person name="Tobari Y.N."/>
            <person name="Tomimura Y."/>
            <person name="Tsolas J.M."/>
            <person name="Valente V.L."/>
            <person name="Venter E."/>
            <person name="Venter J.C."/>
            <person name="Vicario S."/>
            <person name="Vieira F.G."/>
            <person name="Vilella A.J."/>
            <person name="Villasante A."/>
            <person name="Walenz B."/>
            <person name="Wang J."/>
            <person name="Wasserman M."/>
            <person name="Watts T."/>
            <person name="Wilson D."/>
            <person name="Wilson R.K."/>
            <person name="Wing R.A."/>
            <person name="Wolfner M.F."/>
            <person name="Wong A."/>
            <person name="Wong G.K."/>
            <person name="Wu C.I."/>
            <person name="Wu G."/>
            <person name="Yamamoto D."/>
            <person name="Yang H.P."/>
            <person name="Yang S.P."/>
            <person name="Yorke J.A."/>
            <person name="Yoshida K."/>
            <person name="Zdobnov E."/>
            <person name="Zhang P."/>
            <person name="Zhang Y."/>
            <person name="Zimin A.V."/>
            <person name="Baldwin J."/>
            <person name="Abdouelleil A."/>
            <person name="Abdulkadir J."/>
            <person name="Abebe A."/>
            <person name="Abera B."/>
            <person name="Abreu J."/>
            <person name="Acer S.C."/>
            <person name="Aftuck L."/>
            <person name="Alexander A."/>
            <person name="An P."/>
            <person name="Anderson E."/>
            <person name="Anderson S."/>
            <person name="Arachi H."/>
            <person name="Azer M."/>
            <person name="Bachantsang P."/>
            <person name="Barry A."/>
            <person name="Bayul T."/>
            <person name="Berlin A."/>
            <person name="Bessette D."/>
            <person name="Bloom T."/>
            <person name="Blye J."/>
            <person name="Boguslavskiy L."/>
            <person name="Bonnet C."/>
            <person name="Boukhgalter B."/>
            <person name="Bourzgui I."/>
            <person name="Brown A."/>
            <person name="Cahill P."/>
            <person name="Channer S."/>
            <person name="Cheshatsang Y."/>
            <person name="Chuda L."/>
            <person name="Citroen M."/>
            <person name="Collymore A."/>
            <person name="Cooke P."/>
            <person name="Costello M."/>
            <person name="D'Aco K."/>
            <person name="Daza R."/>
            <person name="De Haan G."/>
            <person name="DeGray S."/>
            <person name="DeMaso C."/>
            <person name="Dhargay N."/>
            <person name="Dooley K."/>
            <person name="Dooley E."/>
            <person name="Doricent M."/>
            <person name="Dorje P."/>
            <person name="Dorjee K."/>
            <person name="Dupes A."/>
            <person name="Elong R."/>
            <person name="Falk J."/>
            <person name="Farina A."/>
            <person name="Faro S."/>
            <person name="Ferguson D."/>
            <person name="Fisher S."/>
            <person name="Foley C.D."/>
            <person name="Franke A."/>
            <person name="Friedrich D."/>
            <person name="Gadbois L."/>
            <person name="Gearin G."/>
            <person name="Gearin C.R."/>
            <person name="Giannoukos G."/>
            <person name="Goode T."/>
            <person name="Graham J."/>
            <person name="Grandbois E."/>
            <person name="Grewal S."/>
            <person name="Gyaltsen K."/>
            <person name="Hafez N."/>
            <person name="Hagos B."/>
            <person name="Hall J."/>
            <person name="Henson C."/>
            <person name="Hollinger A."/>
            <person name="Honan T."/>
            <person name="Huard M.D."/>
            <person name="Hughes L."/>
            <person name="Hurhula B."/>
            <person name="Husby M.E."/>
            <person name="Kamat A."/>
            <person name="Kanga B."/>
            <person name="Kashin S."/>
            <person name="Khazanovich D."/>
            <person name="Kisner P."/>
            <person name="Lance K."/>
            <person name="Lara M."/>
            <person name="Lee W."/>
            <person name="Lennon N."/>
            <person name="Letendre F."/>
            <person name="LeVine R."/>
            <person name="Lipovsky A."/>
            <person name="Liu X."/>
            <person name="Liu J."/>
            <person name="Liu S."/>
            <person name="Lokyitsang T."/>
            <person name="Lokyitsang Y."/>
            <person name="Lubonja R."/>
            <person name="Lui A."/>
            <person name="MacDonald P."/>
            <person name="Magnisalis V."/>
            <person name="Maru K."/>
            <person name="Matthews C."/>
            <person name="McCusker W."/>
            <person name="McDonough S."/>
            <person name="Mehta T."/>
            <person name="Meldrim J."/>
            <person name="Meneus L."/>
            <person name="Mihai O."/>
            <person name="Mihalev A."/>
            <person name="Mihova T."/>
            <person name="Mittelman R."/>
            <person name="Mlenga V."/>
            <person name="Montmayeur A."/>
            <person name="Mulrain L."/>
            <person name="Navidi A."/>
            <person name="Naylor J."/>
            <person name="Negash T."/>
            <person name="Nguyen T."/>
            <person name="Nguyen N."/>
            <person name="Nicol R."/>
            <person name="Norbu C."/>
            <person name="Norbu N."/>
            <person name="Novod N."/>
            <person name="O'Neill B."/>
            <person name="Osman S."/>
            <person name="Markiewicz E."/>
            <person name="Oyono O.L."/>
            <person name="Patti C."/>
            <person name="Phunkhang P."/>
            <person name="Pierre F."/>
            <person name="Priest M."/>
            <person name="Raghuraman S."/>
            <person name="Rege F."/>
            <person name="Reyes R."/>
            <person name="Rise C."/>
            <person name="Rogov P."/>
            <person name="Ross K."/>
            <person name="Ryan E."/>
            <person name="Settipalli S."/>
            <person name="Shea T."/>
            <person name="Sherpa N."/>
            <person name="Shi L."/>
            <person name="Shih D."/>
            <person name="Sparrow T."/>
            <person name="Spaulding J."/>
            <person name="Stalker J."/>
            <person name="Stange-Thomann N."/>
            <person name="Stavropoulos S."/>
            <person name="Stone C."/>
            <person name="Strader C."/>
            <person name="Tesfaye S."/>
            <person name="Thomson T."/>
            <person name="Thoulutsang Y."/>
            <person name="Thoulutsang D."/>
            <person name="Topham K."/>
            <person name="Topping I."/>
            <person name="Tsamla T."/>
            <person name="Vassiliev H."/>
            <person name="Vo A."/>
            <person name="Wangchuk T."/>
            <person name="Wangdi T."/>
            <person name="Weiand M."/>
            <person name="Wilkinson J."/>
            <person name="Wilson A."/>
            <person name="Yadav S."/>
            <person name="Young G."/>
            <person name="Yu Q."/>
            <person name="Zembek L."/>
            <person name="Zhong D."/>
            <person name="Zimmer A."/>
            <person name="Zwirko Z."/>
            <person name="Jaffe D.B."/>
            <person name="Alvarez P."/>
            <person name="Brockman W."/>
            <person name="Butler J."/>
            <person name="Chin C."/>
            <person name="Gnerre S."/>
            <person name="Grabherr M."/>
            <person name="Kleber M."/>
            <person name="Mauceli E."/>
            <person name="MacCallum I."/>
        </authorList>
    </citation>
    <scope>NUCLEOTIDE SEQUENCE [LARGE SCALE GENOMIC DNA]</scope>
    <source>
        <strain evidence="2">Tucson 14030-0811.24</strain>
    </source>
</reference>
<dbReference type="Proteomes" id="UP000007798">
    <property type="component" value="Unassembled WGS sequence"/>
</dbReference>
<sequence>MCQNTINNNTNTMTAIKSNKKLSYSVKKLLQKIFKQQAEKEEQQNYINSKKASSLESLESIENSRNADLENASIESFENEANERLSASCDMEDYEMEQMPTVPVHFVRTAHGTFFWTAASDLPADNDLIEPLYCSTSNEIAVPQDRWVQA</sequence>
<dbReference type="HOGENOM" id="CLU_1688576_0_0_1"/>
<evidence type="ECO:0008006" key="3">
    <source>
        <dbReference type="Google" id="ProtNLM"/>
    </source>
</evidence>
<evidence type="ECO:0000313" key="1">
    <source>
        <dbReference type="EMBL" id="EDW85073.1"/>
    </source>
</evidence>
<dbReference type="STRING" id="7260.B4NK31"/>
<dbReference type="Pfam" id="PF15952">
    <property type="entry name" value="ESM4"/>
    <property type="match status" value="1"/>
</dbReference>
<protein>
    <recommendedName>
        <fullName evidence="3">Enhancer of split m4 protein</fullName>
    </recommendedName>
</protein>
<dbReference type="OrthoDB" id="8190494at2759"/>
<dbReference type="PhylomeDB" id="B4NK31"/>
<dbReference type="EMBL" id="CH964272">
    <property type="protein sequence ID" value="EDW85073.1"/>
    <property type="molecule type" value="Genomic_DNA"/>
</dbReference>
<dbReference type="eggNOG" id="ENOG502T7ZT">
    <property type="taxonomic scope" value="Eukaryota"/>
</dbReference>
<dbReference type="KEGG" id="dwi:6650550"/>
<keyword evidence="2" id="KW-1185">Reference proteome</keyword>
<dbReference type="FunCoup" id="B4NK31">
    <property type="interactions" value="1"/>
</dbReference>
<dbReference type="PANTHER" id="PTHR12254:SF0">
    <property type="entry name" value="BARBU-RELATED"/>
    <property type="match status" value="1"/>
</dbReference>
<dbReference type="PANTHER" id="PTHR12254">
    <property type="entry name" value="ENHANCER OF SPLIT MALPHA PROTEIN"/>
    <property type="match status" value="1"/>
</dbReference>
<organism evidence="1 2">
    <name type="scientific">Drosophila willistoni</name>
    <name type="common">Fruit fly</name>
    <dbReference type="NCBI Taxonomy" id="7260"/>
    <lineage>
        <taxon>Eukaryota</taxon>
        <taxon>Metazoa</taxon>
        <taxon>Ecdysozoa</taxon>
        <taxon>Arthropoda</taxon>
        <taxon>Hexapoda</taxon>
        <taxon>Insecta</taxon>
        <taxon>Pterygota</taxon>
        <taxon>Neoptera</taxon>
        <taxon>Endopterygota</taxon>
        <taxon>Diptera</taxon>
        <taxon>Brachycera</taxon>
        <taxon>Muscomorpha</taxon>
        <taxon>Ephydroidea</taxon>
        <taxon>Drosophilidae</taxon>
        <taxon>Drosophila</taxon>
        <taxon>Sophophora</taxon>
    </lineage>
</organism>
<dbReference type="InParanoid" id="B4NK31"/>
<proteinExistence type="predicted"/>
<dbReference type="GO" id="GO:0007219">
    <property type="term" value="P:Notch signaling pathway"/>
    <property type="evidence" value="ECO:0007669"/>
    <property type="project" value="InterPro"/>
</dbReference>
<name>B4NK31_DROWI</name>
<gene>
    <name evidence="1" type="primary">Dwil\GK12805</name>
    <name evidence="1" type="ORF">Dwil_GK12805</name>
</gene>
<evidence type="ECO:0000313" key="2">
    <source>
        <dbReference type="Proteomes" id="UP000007798"/>
    </source>
</evidence>
<dbReference type="GO" id="GO:0031625">
    <property type="term" value="F:ubiquitin protein ligase binding"/>
    <property type="evidence" value="ECO:0007669"/>
    <property type="project" value="EnsemblMetazoa"/>
</dbReference>
<accession>B4NK31</accession>
<dbReference type="InterPro" id="IPR029686">
    <property type="entry name" value="Malpha/m4/m2"/>
</dbReference>